<protein>
    <submittedName>
        <fullName evidence="1">Uncharacterized protein</fullName>
    </submittedName>
</protein>
<organism evidence="1 2">
    <name type="scientific">Zarea fungicola</name>
    <dbReference type="NCBI Taxonomy" id="93591"/>
    <lineage>
        <taxon>Eukaryota</taxon>
        <taxon>Fungi</taxon>
        <taxon>Dikarya</taxon>
        <taxon>Ascomycota</taxon>
        <taxon>Pezizomycotina</taxon>
        <taxon>Sordariomycetes</taxon>
        <taxon>Hypocreomycetidae</taxon>
        <taxon>Hypocreales</taxon>
        <taxon>Cordycipitaceae</taxon>
        <taxon>Zarea</taxon>
    </lineage>
</organism>
<dbReference type="EMBL" id="JANJQO010000787">
    <property type="protein sequence ID" value="KAJ2974782.1"/>
    <property type="molecule type" value="Genomic_DNA"/>
</dbReference>
<sequence length="638" mass="72109">MLTTVSGNSAFICVSPQDRQPAMALPAQKLPRAPTEDEIPTIAQRHATAYTQLLDHILSVVSRENATLENTVLPIARLENSQAGERALIMALKYCSPVLSVQTKCEGAEALWEELGNGQGERIYSLIASAKANSPQQQTQVMRLADKMLSDLEALGVCGIQGPSAKKIQANKDSIKQHSVKFLRNLRGEDRSIEADINELDEIVDLLQNTELIEEDRQPAKLRVPYNGNYNTVMQRVHSADIRKKMYEIHSSRYTKNIYLFKEILLLRDENARLLGFENHAELRLGDRLPLSIAAVNKLLISTLDALQQHSPAITRSKSAVSKSPKREEEKIATQPWDEAYNKAKLAQESKVARTTKFAEYFPLWHTVQMMITLAQDLFELNFEPITAESLLEANWPKEVRGWAVWEQFGHSLHDLLARTRFAKQHGYNVKRELGEAIAFAFEQWAWNERELKAMSCHYSFIPEAGLTGNRPFDRPTTEIPDDILKSQLKQQASTKRALTRGQLILCLFDLALHTPPTHQALLDMNEAEVWRDVYCRVTSMTTPLTSATFHVEFGHLVSGYDAGYYTYIYADVVAANLASILFATDPRSKQTWNKFRREILQKGGSEDEYTLLKDFLGYPPDDTSELFAARGLQSQVA</sequence>
<evidence type="ECO:0000313" key="2">
    <source>
        <dbReference type="Proteomes" id="UP001143910"/>
    </source>
</evidence>
<reference evidence="1" key="1">
    <citation type="submission" date="2022-08" db="EMBL/GenBank/DDBJ databases">
        <title>Genome Sequence of Lecanicillium fungicola.</title>
        <authorList>
            <person name="Buettner E."/>
        </authorList>
    </citation>
    <scope>NUCLEOTIDE SEQUENCE</scope>
    <source>
        <strain evidence="1">Babe33</strain>
    </source>
</reference>
<gene>
    <name evidence="1" type="ORF">NQ176_g5876</name>
</gene>
<dbReference type="Proteomes" id="UP001143910">
    <property type="component" value="Unassembled WGS sequence"/>
</dbReference>
<accession>A0ACC1N664</accession>
<comment type="caution">
    <text evidence="1">The sequence shown here is derived from an EMBL/GenBank/DDBJ whole genome shotgun (WGS) entry which is preliminary data.</text>
</comment>
<name>A0ACC1N664_9HYPO</name>
<evidence type="ECO:0000313" key="1">
    <source>
        <dbReference type="EMBL" id="KAJ2974782.1"/>
    </source>
</evidence>
<keyword evidence="2" id="KW-1185">Reference proteome</keyword>
<proteinExistence type="predicted"/>